<dbReference type="AlphaFoldDB" id="A0A4Q1JKM2"/>
<organism evidence="2 3">
    <name type="scientific">Ancylomarina salipaludis</name>
    <dbReference type="NCBI Taxonomy" id="2501299"/>
    <lineage>
        <taxon>Bacteria</taxon>
        <taxon>Pseudomonadati</taxon>
        <taxon>Bacteroidota</taxon>
        <taxon>Bacteroidia</taxon>
        <taxon>Marinilabiliales</taxon>
        <taxon>Marinifilaceae</taxon>
        <taxon>Ancylomarina</taxon>
    </lineage>
</organism>
<evidence type="ECO:0008006" key="4">
    <source>
        <dbReference type="Google" id="ProtNLM"/>
    </source>
</evidence>
<proteinExistence type="predicted"/>
<dbReference type="SUPFAM" id="SSF90257">
    <property type="entry name" value="Myosin rod fragments"/>
    <property type="match status" value="1"/>
</dbReference>
<evidence type="ECO:0000313" key="3">
    <source>
        <dbReference type="Proteomes" id="UP000289703"/>
    </source>
</evidence>
<dbReference type="RefSeq" id="WP_129254690.1">
    <property type="nucleotide sequence ID" value="NZ_SAXA01000009.1"/>
</dbReference>
<comment type="caution">
    <text evidence="2">The sequence shown here is derived from an EMBL/GenBank/DDBJ whole genome shotgun (WGS) entry which is preliminary data.</text>
</comment>
<keyword evidence="3" id="KW-1185">Reference proteome</keyword>
<evidence type="ECO:0000256" key="1">
    <source>
        <dbReference type="SAM" id="Coils"/>
    </source>
</evidence>
<dbReference type="OrthoDB" id="597123at2"/>
<sequence length="284" mass="31989">MKRIFIALLILPFFVACNQKEIKQLKEQNQLLTKTANEKEVAINDFIASLNSIEENLDIIREKEKIVTVNAENPDQSQKQKIASTLTSINDILEQNRLNIADLDKKLKNSWYKNSKLRKLTDRLKADIAKKESDIIAMTEQVANLNIKVEGLTTDVSNLNTTVNDLSTENNEKAKIIEEKTNKLNTVYYVVGSSSELKAKNIISKKGGILGIASTSVLNENFDTEAFNQVDKRELALIPIEGEKAEVITTHPLSSYKFEAGKGLTIIDAEQFWESSKYLVVKVR</sequence>
<dbReference type="PROSITE" id="PS51257">
    <property type="entry name" value="PROKAR_LIPOPROTEIN"/>
    <property type="match status" value="1"/>
</dbReference>
<gene>
    <name evidence="2" type="ORF">EO244_10805</name>
</gene>
<dbReference type="Proteomes" id="UP000289703">
    <property type="component" value="Unassembled WGS sequence"/>
</dbReference>
<protein>
    <recommendedName>
        <fullName evidence="4">Chromosome partition protein Smc</fullName>
    </recommendedName>
</protein>
<dbReference type="EMBL" id="SAXA01000009">
    <property type="protein sequence ID" value="RXQ92959.1"/>
    <property type="molecule type" value="Genomic_DNA"/>
</dbReference>
<accession>A0A4Q1JKM2</accession>
<reference evidence="2 3" key="1">
    <citation type="submission" date="2019-01" db="EMBL/GenBank/DDBJ databases">
        <title>Ancylomarina salipaludis sp. nov., isolated from a salt marsh.</title>
        <authorList>
            <person name="Yoon J.-H."/>
        </authorList>
    </citation>
    <scope>NUCLEOTIDE SEQUENCE [LARGE SCALE GENOMIC DNA]</scope>
    <source>
        <strain evidence="2 3">SHSM-M15</strain>
    </source>
</reference>
<name>A0A4Q1JKM2_9BACT</name>
<evidence type="ECO:0000313" key="2">
    <source>
        <dbReference type="EMBL" id="RXQ92959.1"/>
    </source>
</evidence>
<feature type="coiled-coil region" evidence="1">
    <location>
        <begin position="15"/>
        <end position="42"/>
    </location>
</feature>
<keyword evidence="1" id="KW-0175">Coiled coil</keyword>